<comment type="caution">
    <text evidence="1">The sequence shown here is derived from an EMBL/GenBank/DDBJ whole genome shotgun (WGS) entry which is preliminary data.</text>
</comment>
<protein>
    <submittedName>
        <fullName evidence="1">Uncharacterized protein</fullName>
    </submittedName>
</protein>
<dbReference type="RefSeq" id="WP_150083958.1">
    <property type="nucleotide sequence ID" value="NZ_CP080294.1"/>
</dbReference>
<reference evidence="1 2" key="1">
    <citation type="submission" date="2019-09" db="EMBL/GenBank/DDBJ databases">
        <title>Isolation of a novel species in the genus Cupriavidus from patients with sepsis using whole genome sequencing.</title>
        <authorList>
            <person name="Kweon O.J."/>
            <person name="Lee M.-K."/>
        </authorList>
    </citation>
    <scope>NUCLEOTIDE SEQUENCE [LARGE SCALE GENOMIC DNA]</scope>
    <source>
        <strain evidence="1 2">MKL-01</strain>
    </source>
</reference>
<sequence length="108" mass="12137">MLSTASALLLFALTMLGLWLVSWSRRAGARHARAKAEEEARILTALVDVSRYAGQPVDRLKEVLGDRCRYSSFDFGAFTLEWDIGQVQIIAWCRGSECESMEILPRSN</sequence>
<dbReference type="Proteomes" id="UP000324324">
    <property type="component" value="Unassembled WGS sequence"/>
</dbReference>
<evidence type="ECO:0000313" key="1">
    <source>
        <dbReference type="EMBL" id="KAA6120998.1"/>
    </source>
</evidence>
<accession>A0A5M8AB25</accession>
<evidence type="ECO:0000313" key="2">
    <source>
        <dbReference type="Proteomes" id="UP000324324"/>
    </source>
</evidence>
<name>A0A5M8AB25_9BURK</name>
<dbReference type="AlphaFoldDB" id="A0A5M8AB25"/>
<proteinExistence type="predicted"/>
<dbReference type="EMBL" id="VWRN01000045">
    <property type="protein sequence ID" value="KAA6120998.1"/>
    <property type="molecule type" value="Genomic_DNA"/>
</dbReference>
<gene>
    <name evidence="1" type="ORF">F1599_17800</name>
</gene>
<organism evidence="1 2">
    <name type="scientific">Cupriavidus cauae</name>
    <dbReference type="NCBI Taxonomy" id="2608999"/>
    <lineage>
        <taxon>Bacteria</taxon>
        <taxon>Pseudomonadati</taxon>
        <taxon>Pseudomonadota</taxon>
        <taxon>Betaproteobacteria</taxon>
        <taxon>Burkholderiales</taxon>
        <taxon>Burkholderiaceae</taxon>
        <taxon>Cupriavidus</taxon>
    </lineage>
</organism>
<keyword evidence="2" id="KW-1185">Reference proteome</keyword>